<dbReference type="Proteomes" id="UP000244960">
    <property type="component" value="Chromosome I"/>
</dbReference>
<evidence type="ECO:0000313" key="2">
    <source>
        <dbReference type="Proteomes" id="UP000244960"/>
    </source>
</evidence>
<reference evidence="2" key="1">
    <citation type="submission" date="2018-03" db="EMBL/GenBank/DDBJ databases">
        <authorList>
            <person name="Batty M. E."/>
            <person name="Batty M E."/>
        </authorList>
    </citation>
    <scope>NUCLEOTIDE SEQUENCE [LARGE SCALE GENOMIC DNA]</scope>
</reference>
<accession>A0A2U3R709</accession>
<evidence type="ECO:0000313" key="1">
    <source>
        <dbReference type="EMBL" id="SPR09019.1"/>
    </source>
</evidence>
<name>A0A2U3R709_ORITS</name>
<protein>
    <submittedName>
        <fullName evidence="1">Transposase</fullName>
    </submittedName>
</protein>
<proteinExistence type="predicted"/>
<dbReference type="EMBL" id="LS398547">
    <property type="protein sequence ID" value="SPR09019.1"/>
    <property type="molecule type" value="Genomic_DNA"/>
</dbReference>
<organism evidence="1 2">
    <name type="scientific">Orientia tsutsugamushi</name>
    <name type="common">Rickettsia tsutsugamushi</name>
    <dbReference type="NCBI Taxonomy" id="784"/>
    <lineage>
        <taxon>Bacteria</taxon>
        <taxon>Pseudomonadati</taxon>
        <taxon>Pseudomonadota</taxon>
        <taxon>Alphaproteobacteria</taxon>
        <taxon>Rickettsiales</taxon>
        <taxon>Rickettsiaceae</taxon>
        <taxon>Rickettsieae</taxon>
        <taxon>Orientia</taxon>
    </lineage>
</organism>
<sequence length="100" mass="12178">MLSYKKNLNKQGITQHEKMYYNSILFNRQFLQDIPSSNQRNIDGKLSLAELLTVIIHFYLSSCKDCKNYYLYYLSHKYKRYFCLPSYSRIIQLWPRILLH</sequence>
<dbReference type="AlphaFoldDB" id="A0A2U3R709"/>
<gene>
    <name evidence="1" type="ORF">UT176_01455</name>
</gene>